<sequence>MTTPTMESRTAQLDPEVRKRGLLGMSRTMVTTWAVTAFVAVLAWMALGGLLGAVGGFAVLGLTWITTKQFAGGPSYAQRVLLWGRDRLRRRSGEHIYFSVADRGDRTGQPSEDYNPDADPAWERPVPVGRAEPLDLTGTGFDGLFIVRHANPGEGAYLSCVVQVQGLKGGLRSAPAYAASWQSYGYVLAQLAKPESFIRGLQQLHRSVAYDLTPHLEWYQNQIVGDDGRLEKMVDSYWSNLEQIRPLAEEHRVWYVLKFPLDGQFLSEAASRDQWGEHRRAEIGWASVVKDELERFEQLVRGAGMGEVTVLGEHRTCAVIRALMDPSYALDDDRDAPDWESCWQSYFGDQDYVLINNRWYTRVAHVPPGGLTPTPLGPLWLHPLLVGVPADEGGDDQPRSATVRTICVRMDFTPDYAAREQATSDLTQDAAVQASEGKKGKIDDGSTEVMMSASVRRRRDLMPGSGIHGVTWSMWVAVTGRDPDDVRRACMRVTSAASDSAITKLDWQTNFHDVAQVATLPLCRGMAGSAPARTA</sequence>
<gene>
    <name evidence="3" type="ORF">NCTC1934_06936</name>
</gene>
<evidence type="ECO:0008006" key="5">
    <source>
        <dbReference type="Google" id="ProtNLM"/>
    </source>
</evidence>
<proteinExistence type="predicted"/>
<keyword evidence="2" id="KW-0472">Membrane</keyword>
<dbReference type="EMBL" id="UGRY01000008">
    <property type="protein sequence ID" value="SUD49582.1"/>
    <property type="molecule type" value="Genomic_DNA"/>
</dbReference>
<dbReference type="OrthoDB" id="4434319at2"/>
<name>A0A379JLV0_9NOCA</name>
<dbReference type="RefSeq" id="WP_039819011.1">
    <property type="nucleotide sequence ID" value="NZ_UGRY01000008.1"/>
</dbReference>
<feature type="transmembrane region" description="Helical" evidence="2">
    <location>
        <begin position="33"/>
        <end position="60"/>
    </location>
</feature>
<reference evidence="3 4" key="1">
    <citation type="submission" date="2018-06" db="EMBL/GenBank/DDBJ databases">
        <authorList>
            <consortium name="Pathogen Informatics"/>
            <person name="Doyle S."/>
        </authorList>
    </citation>
    <scope>NUCLEOTIDE SEQUENCE [LARGE SCALE GENOMIC DNA]</scope>
    <source>
        <strain evidence="3 4">NCTC1934</strain>
    </source>
</reference>
<evidence type="ECO:0000256" key="2">
    <source>
        <dbReference type="SAM" id="Phobius"/>
    </source>
</evidence>
<dbReference type="AlphaFoldDB" id="A0A379JLV0"/>
<keyword evidence="2" id="KW-0812">Transmembrane</keyword>
<keyword evidence="4" id="KW-1185">Reference proteome</keyword>
<organism evidence="3 4">
    <name type="scientific">Nocardia otitidiscaviarum</name>
    <dbReference type="NCBI Taxonomy" id="1823"/>
    <lineage>
        <taxon>Bacteria</taxon>
        <taxon>Bacillati</taxon>
        <taxon>Actinomycetota</taxon>
        <taxon>Actinomycetes</taxon>
        <taxon>Mycobacteriales</taxon>
        <taxon>Nocardiaceae</taxon>
        <taxon>Nocardia</taxon>
    </lineage>
</organism>
<dbReference type="Proteomes" id="UP000255467">
    <property type="component" value="Unassembled WGS sequence"/>
</dbReference>
<evidence type="ECO:0000313" key="4">
    <source>
        <dbReference type="Proteomes" id="UP000255467"/>
    </source>
</evidence>
<evidence type="ECO:0000256" key="1">
    <source>
        <dbReference type="SAM" id="MobiDB-lite"/>
    </source>
</evidence>
<keyword evidence="2" id="KW-1133">Transmembrane helix</keyword>
<evidence type="ECO:0000313" key="3">
    <source>
        <dbReference type="EMBL" id="SUD49582.1"/>
    </source>
</evidence>
<protein>
    <recommendedName>
        <fullName evidence="5">Type IV secretory pathway, VirB4 components</fullName>
    </recommendedName>
</protein>
<accession>A0A379JLV0</accession>
<feature type="region of interest" description="Disordered" evidence="1">
    <location>
        <begin position="103"/>
        <end position="122"/>
    </location>
</feature>